<reference evidence="12 13" key="1">
    <citation type="submission" date="2016-06" db="EMBL/GenBank/DDBJ databases">
        <title>Respiratory ammonification of nitrate coupled to the oxidation of elemental sulfur in deep-sea autotrophic thermophilic bacteria.</title>
        <authorList>
            <person name="Slobodkina G.B."/>
            <person name="Mardanov A.V."/>
            <person name="Ravin N.V."/>
            <person name="Frolova A.A."/>
            <person name="Viryasiv M.B."/>
            <person name="Chernyh N.A."/>
            <person name="Bonch-Osmolovskaya E.A."/>
            <person name="Slobodkin A.I."/>
        </authorList>
    </citation>
    <scope>NUCLEOTIDE SEQUENCE [LARGE SCALE GENOMIC DNA]</scope>
    <source>
        <strain evidence="12 13">S69</strain>
    </source>
</reference>
<organism evidence="12 13">
    <name type="scientific">Dissulfuribacter thermophilus</name>
    <dbReference type="NCBI Taxonomy" id="1156395"/>
    <lineage>
        <taxon>Bacteria</taxon>
        <taxon>Pseudomonadati</taxon>
        <taxon>Thermodesulfobacteriota</taxon>
        <taxon>Dissulfuribacteria</taxon>
        <taxon>Dissulfuribacterales</taxon>
        <taxon>Dissulfuribacteraceae</taxon>
        <taxon>Dissulfuribacter</taxon>
    </lineage>
</organism>
<dbReference type="NCBIfam" id="NF004320">
    <property type="entry name" value="PRK05715.1-2"/>
    <property type="match status" value="1"/>
</dbReference>
<evidence type="ECO:0000256" key="6">
    <source>
        <dbReference type="ARBA" id="ARBA00022692"/>
    </source>
</evidence>
<evidence type="ECO:0000256" key="11">
    <source>
        <dbReference type="HAMAP-Rule" id="MF_01456"/>
    </source>
</evidence>
<evidence type="ECO:0000256" key="2">
    <source>
        <dbReference type="ARBA" id="ARBA00004141"/>
    </source>
</evidence>
<dbReference type="Pfam" id="PF00420">
    <property type="entry name" value="Oxidored_q2"/>
    <property type="match status" value="1"/>
</dbReference>
<keyword evidence="11 12" id="KW-0830">Ubiquinone</keyword>
<dbReference type="PANTHER" id="PTHR11434:SF16">
    <property type="entry name" value="NADH-UBIQUINONE OXIDOREDUCTASE CHAIN 4L"/>
    <property type="match status" value="1"/>
</dbReference>
<keyword evidence="8 11" id="KW-1278">Translocase</keyword>
<evidence type="ECO:0000256" key="10">
    <source>
        <dbReference type="ARBA" id="ARBA00023136"/>
    </source>
</evidence>
<dbReference type="NCBIfam" id="NF004321">
    <property type="entry name" value="PRK05715.1-3"/>
    <property type="match status" value="1"/>
</dbReference>
<keyword evidence="11" id="KW-1003">Cell membrane</keyword>
<comment type="similarity">
    <text evidence="3 11">Belongs to the complex I subunit 4L family.</text>
</comment>
<dbReference type="GO" id="GO:0048038">
    <property type="term" value="F:quinone binding"/>
    <property type="evidence" value="ECO:0007669"/>
    <property type="project" value="UniProtKB-KW"/>
</dbReference>
<keyword evidence="13" id="KW-1185">Reference proteome</keyword>
<comment type="function">
    <text evidence="1 11">NDH-1 shuttles electrons from NADH, via FMN and iron-sulfur (Fe-S) centers, to quinones in the respiratory chain. The immediate electron acceptor for the enzyme in this species is believed to be ubiquinone. Couples the redox reaction to proton translocation (for every two electrons transferred, four hydrogen ions are translocated across the cytoplasmic membrane), and thus conserves the redox energy in a proton gradient.</text>
</comment>
<dbReference type="GO" id="GO:0050136">
    <property type="term" value="F:NADH dehydrogenase (quinone) (non-electrogenic) activity"/>
    <property type="evidence" value="ECO:0007669"/>
    <property type="project" value="UniProtKB-UniRule"/>
</dbReference>
<keyword evidence="6 11" id="KW-0812">Transmembrane</keyword>
<comment type="subcellular location">
    <subcellularLocation>
        <location evidence="11">Cell membrane</location>
        <topology evidence="11">Multi-pass membrane protein</topology>
    </subcellularLocation>
    <subcellularLocation>
        <location evidence="2">Membrane</location>
        <topology evidence="2">Multi-pass membrane protein</topology>
    </subcellularLocation>
</comment>
<protein>
    <recommendedName>
        <fullName evidence="11">NADH-quinone oxidoreductase subunit K</fullName>
        <ecNumber evidence="11">7.1.1.-</ecNumber>
    </recommendedName>
    <alternativeName>
        <fullName evidence="11">NADH dehydrogenase I subunit K</fullName>
    </alternativeName>
    <alternativeName>
        <fullName evidence="11">NDH-1 subunit K</fullName>
    </alternativeName>
</protein>
<dbReference type="GO" id="GO:0005886">
    <property type="term" value="C:plasma membrane"/>
    <property type="evidence" value="ECO:0007669"/>
    <property type="project" value="UniProtKB-SubCell"/>
</dbReference>
<evidence type="ECO:0000256" key="5">
    <source>
        <dbReference type="ARBA" id="ARBA00022519"/>
    </source>
</evidence>
<dbReference type="RefSeq" id="WP_067619515.1">
    <property type="nucleotide sequence ID" value="NZ_MAGO01000010.1"/>
</dbReference>
<evidence type="ECO:0000256" key="1">
    <source>
        <dbReference type="ARBA" id="ARBA00002378"/>
    </source>
</evidence>
<dbReference type="PATRIC" id="fig|1156395.6.peg.1944"/>
<comment type="caution">
    <text evidence="12">The sequence shown here is derived from an EMBL/GenBank/DDBJ whole genome shotgun (WGS) entry which is preliminary data.</text>
</comment>
<keyword evidence="9 11" id="KW-1133">Transmembrane helix</keyword>
<dbReference type="EMBL" id="MAGO01000010">
    <property type="protein sequence ID" value="OCC14615.1"/>
    <property type="molecule type" value="Genomic_DNA"/>
</dbReference>
<feature type="transmembrane region" description="Helical" evidence="11">
    <location>
        <begin position="30"/>
        <end position="49"/>
    </location>
</feature>
<feature type="transmembrane region" description="Helical" evidence="11">
    <location>
        <begin position="6"/>
        <end position="23"/>
    </location>
</feature>
<sequence length="100" mass="11089">MAGLTEYIILASVLFGIGAIGFLTRRNALILFMCVEMMLNSVNLMLVAFSHFRADMAGQVMVLFIYAVAAAEVAVGLAILIALFRHVKDVDITKFHLLRW</sequence>
<dbReference type="STRING" id="1156395.DBT_1930"/>
<comment type="catalytic activity">
    <reaction evidence="11">
        <text>a quinone + NADH + 5 H(+)(in) = a quinol + NAD(+) + 4 H(+)(out)</text>
        <dbReference type="Rhea" id="RHEA:57888"/>
        <dbReference type="ChEBI" id="CHEBI:15378"/>
        <dbReference type="ChEBI" id="CHEBI:24646"/>
        <dbReference type="ChEBI" id="CHEBI:57540"/>
        <dbReference type="ChEBI" id="CHEBI:57945"/>
        <dbReference type="ChEBI" id="CHEBI:132124"/>
    </reaction>
</comment>
<evidence type="ECO:0000256" key="8">
    <source>
        <dbReference type="ARBA" id="ARBA00022967"/>
    </source>
</evidence>
<evidence type="ECO:0000256" key="3">
    <source>
        <dbReference type="ARBA" id="ARBA00010519"/>
    </source>
</evidence>
<dbReference type="FunFam" id="1.10.287.3510:FF:000001">
    <property type="entry name" value="NADH-quinone oxidoreductase subunit K"/>
    <property type="match status" value="1"/>
</dbReference>
<dbReference type="PANTHER" id="PTHR11434">
    <property type="entry name" value="NADH-UBIQUINONE OXIDOREDUCTASE SUBUNIT ND4L"/>
    <property type="match status" value="1"/>
</dbReference>
<keyword evidence="10 11" id="KW-0472">Membrane</keyword>
<accession>A0A1B9F475</accession>
<dbReference type="Gene3D" id="1.10.287.3510">
    <property type="match status" value="1"/>
</dbReference>
<keyword evidence="5" id="KW-0997">Cell inner membrane</keyword>
<dbReference type="Proteomes" id="UP000093080">
    <property type="component" value="Unassembled WGS sequence"/>
</dbReference>
<evidence type="ECO:0000256" key="7">
    <source>
        <dbReference type="ARBA" id="ARBA00022719"/>
    </source>
</evidence>
<dbReference type="GO" id="GO:0030964">
    <property type="term" value="C:NADH dehydrogenase complex"/>
    <property type="evidence" value="ECO:0007669"/>
    <property type="project" value="TreeGrafter"/>
</dbReference>
<dbReference type="AlphaFoldDB" id="A0A1B9F475"/>
<evidence type="ECO:0000256" key="4">
    <source>
        <dbReference type="ARBA" id="ARBA00022448"/>
    </source>
</evidence>
<dbReference type="InterPro" id="IPR039428">
    <property type="entry name" value="NUOK/Mnh_C1-like"/>
</dbReference>
<dbReference type="GO" id="GO:0042773">
    <property type="term" value="P:ATP synthesis coupled electron transport"/>
    <property type="evidence" value="ECO:0007669"/>
    <property type="project" value="InterPro"/>
</dbReference>
<keyword evidence="4 11" id="KW-0813">Transport</keyword>
<keyword evidence="7 11" id="KW-0874">Quinone</keyword>
<evidence type="ECO:0000256" key="9">
    <source>
        <dbReference type="ARBA" id="ARBA00022989"/>
    </source>
</evidence>
<name>A0A1B9F475_9BACT</name>
<comment type="subunit">
    <text evidence="11">NDH-1 is composed of 14 different subunits. Subunits NuoA, H, J, K, L, M, N constitute the membrane sector of the complex.</text>
</comment>
<feature type="transmembrane region" description="Helical" evidence="11">
    <location>
        <begin position="61"/>
        <end position="84"/>
    </location>
</feature>
<dbReference type="OrthoDB" id="9810120at2"/>
<proteinExistence type="inferred from homology"/>
<dbReference type="EC" id="7.1.1.-" evidence="11"/>
<gene>
    <name evidence="11" type="primary">nuoK</name>
    <name evidence="12" type="ORF">DBT_1930</name>
</gene>
<keyword evidence="11" id="KW-0520">NAD</keyword>
<dbReference type="HAMAP" id="MF_01456">
    <property type="entry name" value="NDH1_NuoK"/>
    <property type="match status" value="1"/>
</dbReference>
<dbReference type="InterPro" id="IPR001133">
    <property type="entry name" value="NADH_UbQ_OxRdtase_chain4L/K"/>
</dbReference>
<evidence type="ECO:0000313" key="12">
    <source>
        <dbReference type="EMBL" id="OCC14615.1"/>
    </source>
</evidence>
<evidence type="ECO:0000313" key="13">
    <source>
        <dbReference type="Proteomes" id="UP000093080"/>
    </source>
</evidence>